<feature type="region of interest" description="Disordered" evidence="5">
    <location>
        <begin position="337"/>
        <end position="364"/>
    </location>
</feature>
<evidence type="ECO:0000256" key="6">
    <source>
        <dbReference type="SAM" id="Phobius"/>
    </source>
</evidence>
<dbReference type="Pfam" id="PF04142">
    <property type="entry name" value="Nuc_sug_transp"/>
    <property type="match status" value="1"/>
</dbReference>
<feature type="transmembrane region" description="Helical" evidence="6">
    <location>
        <begin position="260"/>
        <end position="280"/>
    </location>
</feature>
<evidence type="ECO:0008006" key="9">
    <source>
        <dbReference type="Google" id="ProtNLM"/>
    </source>
</evidence>
<keyword evidence="3 6" id="KW-1133">Transmembrane helix</keyword>
<accession>A0A0V0QDE3</accession>
<dbReference type="InterPro" id="IPR037185">
    <property type="entry name" value="EmrE-like"/>
</dbReference>
<evidence type="ECO:0000256" key="5">
    <source>
        <dbReference type="SAM" id="MobiDB-lite"/>
    </source>
</evidence>
<evidence type="ECO:0000256" key="2">
    <source>
        <dbReference type="ARBA" id="ARBA00022692"/>
    </source>
</evidence>
<gene>
    <name evidence="7" type="ORF">PPERSA_10726</name>
</gene>
<keyword evidence="8" id="KW-1185">Reference proteome</keyword>
<comment type="subcellular location">
    <subcellularLocation>
        <location evidence="1">Membrane</location>
        <topology evidence="1">Multi-pass membrane protein</topology>
    </subcellularLocation>
</comment>
<evidence type="ECO:0000313" key="8">
    <source>
        <dbReference type="Proteomes" id="UP000054937"/>
    </source>
</evidence>
<feature type="transmembrane region" description="Helical" evidence="6">
    <location>
        <begin position="169"/>
        <end position="187"/>
    </location>
</feature>
<dbReference type="EMBL" id="LDAU01000194">
    <property type="protein sequence ID" value="KRX00227.1"/>
    <property type="molecule type" value="Genomic_DNA"/>
</dbReference>
<protein>
    <recommendedName>
        <fullName evidence="9">Nucleotide-sugar transporter</fullName>
    </recommendedName>
</protein>
<feature type="compositionally biased region" description="Polar residues" evidence="5">
    <location>
        <begin position="346"/>
        <end position="356"/>
    </location>
</feature>
<organism evidence="7 8">
    <name type="scientific">Pseudocohnilembus persalinus</name>
    <name type="common">Ciliate</name>
    <dbReference type="NCBI Taxonomy" id="266149"/>
    <lineage>
        <taxon>Eukaryota</taxon>
        <taxon>Sar</taxon>
        <taxon>Alveolata</taxon>
        <taxon>Ciliophora</taxon>
        <taxon>Intramacronucleata</taxon>
        <taxon>Oligohymenophorea</taxon>
        <taxon>Scuticociliatia</taxon>
        <taxon>Philasterida</taxon>
        <taxon>Pseudocohnilembidae</taxon>
        <taxon>Pseudocohnilembus</taxon>
    </lineage>
</organism>
<feature type="transmembrane region" description="Helical" evidence="6">
    <location>
        <begin position="95"/>
        <end position="117"/>
    </location>
</feature>
<dbReference type="OrthoDB" id="300580at2759"/>
<dbReference type="PANTHER" id="PTHR13146:SF0">
    <property type="entry name" value="SOLUTE CARRIER FAMILY 35 MEMBER F6"/>
    <property type="match status" value="1"/>
</dbReference>
<comment type="caution">
    <text evidence="7">The sequence shown here is derived from an EMBL/GenBank/DDBJ whole genome shotgun (WGS) entry which is preliminary data.</text>
</comment>
<feature type="transmembrane region" description="Helical" evidence="6">
    <location>
        <begin position="129"/>
        <end position="148"/>
    </location>
</feature>
<dbReference type="GO" id="GO:0015165">
    <property type="term" value="F:pyrimidine nucleotide-sugar transmembrane transporter activity"/>
    <property type="evidence" value="ECO:0007669"/>
    <property type="project" value="InterPro"/>
</dbReference>
<name>A0A0V0QDE3_PSEPJ</name>
<keyword evidence="2 6" id="KW-0812">Transmembrane</keyword>
<feature type="transmembrane region" description="Helical" evidence="6">
    <location>
        <begin position="70"/>
        <end position="88"/>
    </location>
</feature>
<feature type="transmembrane region" description="Helical" evidence="6">
    <location>
        <begin position="40"/>
        <end position="64"/>
    </location>
</feature>
<dbReference type="GO" id="GO:0000139">
    <property type="term" value="C:Golgi membrane"/>
    <property type="evidence" value="ECO:0007669"/>
    <property type="project" value="InterPro"/>
</dbReference>
<feature type="transmembrane region" description="Helical" evidence="6">
    <location>
        <begin position="286"/>
        <end position="306"/>
    </location>
</feature>
<evidence type="ECO:0000256" key="3">
    <source>
        <dbReference type="ARBA" id="ARBA00022989"/>
    </source>
</evidence>
<feature type="transmembrane region" description="Helical" evidence="6">
    <location>
        <begin position="220"/>
        <end position="239"/>
    </location>
</feature>
<dbReference type="Gene3D" id="1.10.3730.20">
    <property type="match status" value="1"/>
</dbReference>
<keyword evidence="4 6" id="KW-0472">Membrane</keyword>
<evidence type="ECO:0000256" key="4">
    <source>
        <dbReference type="ARBA" id="ARBA00023136"/>
    </source>
</evidence>
<evidence type="ECO:0000313" key="7">
    <source>
        <dbReference type="EMBL" id="KRX00227.1"/>
    </source>
</evidence>
<dbReference type="PANTHER" id="PTHR13146">
    <property type="match status" value="1"/>
</dbReference>
<dbReference type="InParanoid" id="A0A0V0QDE3"/>
<dbReference type="AlphaFoldDB" id="A0A0V0QDE3"/>
<dbReference type="InterPro" id="IPR007271">
    <property type="entry name" value="Nuc_sug_transpt"/>
</dbReference>
<sequence length="364" mass="41046">MFVGEGICIFLFIWYKSARKQDYEEEVQAQIALGKKKPNIFLIILPALSDACTSTLQHVALVFVSASIYQMMRGGTIAIIAMGSVIFLKRVLKKYQILGCVVVIGGIVIIGISALIYGSNNDSSQLSQIISIVMLLVSLFTSATTYLLEEYLLRKYYLHPFQLVGWEGIWGFSIYMVVFMPFLQFLHCGLDMQNCVFSKDGNPNFERVQQYFIEMVQSPLLFIMCVLGVFSISAFNVIGVSVTKYISSLTRSVVDQVRTILIWVFSIIITVTNCCGVWENTNLGPILFELVGFCILLFGQVTYNGIIKLPWFEYPKDPMSVQQIEAEPDQQRAKVMGQSFGEANKNDNQNYLLTQNGDDDDQEN</sequence>
<dbReference type="SUPFAM" id="SSF103481">
    <property type="entry name" value="Multidrug resistance efflux transporter EmrE"/>
    <property type="match status" value="1"/>
</dbReference>
<reference evidence="7 8" key="1">
    <citation type="journal article" date="2015" name="Sci. Rep.">
        <title>Genome of the facultative scuticociliatosis pathogen Pseudocohnilembus persalinus provides insight into its virulence through horizontal gene transfer.</title>
        <authorList>
            <person name="Xiong J."/>
            <person name="Wang G."/>
            <person name="Cheng J."/>
            <person name="Tian M."/>
            <person name="Pan X."/>
            <person name="Warren A."/>
            <person name="Jiang C."/>
            <person name="Yuan D."/>
            <person name="Miao W."/>
        </authorList>
    </citation>
    <scope>NUCLEOTIDE SEQUENCE [LARGE SCALE GENOMIC DNA]</scope>
    <source>
        <strain evidence="7">36N120E</strain>
    </source>
</reference>
<dbReference type="Proteomes" id="UP000054937">
    <property type="component" value="Unassembled WGS sequence"/>
</dbReference>
<dbReference type="OMA" id="SMENSCI"/>
<proteinExistence type="predicted"/>
<evidence type="ECO:0000256" key="1">
    <source>
        <dbReference type="ARBA" id="ARBA00004141"/>
    </source>
</evidence>